<keyword evidence="8" id="KW-1185">Reference proteome</keyword>
<feature type="domain" description="Phosphatidylglycerol lysyltransferase C-terminal" evidence="6">
    <location>
        <begin position="62"/>
        <end position="347"/>
    </location>
</feature>
<dbReference type="GO" id="GO:0005886">
    <property type="term" value="C:plasma membrane"/>
    <property type="evidence" value="ECO:0007669"/>
    <property type="project" value="UniProtKB-SubCell"/>
</dbReference>
<keyword evidence="7" id="KW-0436">Ligase</keyword>
<evidence type="ECO:0000256" key="4">
    <source>
        <dbReference type="ARBA" id="ARBA00022989"/>
    </source>
</evidence>
<dbReference type="EMBL" id="CP017641">
    <property type="protein sequence ID" value="APZ95275.1"/>
    <property type="molecule type" value="Genomic_DNA"/>
</dbReference>
<dbReference type="InterPro" id="IPR051211">
    <property type="entry name" value="PG_lysyltransferase"/>
</dbReference>
<gene>
    <name evidence="7" type="ORF">Fuma_04931</name>
</gene>
<dbReference type="OrthoDB" id="145485at2"/>
<name>A0A1P8WMI0_9PLAN</name>
<dbReference type="STRING" id="1891926.Fuma_04931"/>
<dbReference type="KEGG" id="fmr:Fuma_04931"/>
<dbReference type="GO" id="GO:0004812">
    <property type="term" value="F:aminoacyl-tRNA ligase activity"/>
    <property type="evidence" value="ECO:0007669"/>
    <property type="project" value="UniProtKB-KW"/>
</dbReference>
<sequence>MSTATTDAPWVPDHAEPSELAWDTARSGQSKLTSRHDLNAGERAQLEQMAYRYACVPESYDIVVSDGHVLRTPCGKGAISVLADGRFWHLAGGLLAPENLKPQMIDWLRALSEQQKQTLAVYNVSATDARRFRDAGFVVNKFGEEPLLYPRTIDWVGKKFEWVRRQTNFCSRAGVEIVEITDANEQRSLAETLLNIMTQDLAGRTFDKPLRLLEGEFDPFALRRRRLFVARQQSTGVIEAFLACSPVDGGRSWAFETYRKRTDATRGVTAFLFRSVIDQLRDEDVEQISLCLIPGRNVADAAIGNDDWRIEKALSTWFHRMDFVFNAKGQDHFKSRFRPRYVDRYLCVAPRNSVGSLWSFLKTTGAINCSWTNMMKQLRRSVIGR</sequence>
<dbReference type="Pfam" id="PF09924">
    <property type="entry name" value="LPG_synthase_C"/>
    <property type="match status" value="1"/>
</dbReference>
<evidence type="ECO:0000313" key="7">
    <source>
        <dbReference type="EMBL" id="APZ95275.1"/>
    </source>
</evidence>
<evidence type="ECO:0000256" key="5">
    <source>
        <dbReference type="ARBA" id="ARBA00023136"/>
    </source>
</evidence>
<dbReference type="PANTHER" id="PTHR34697">
    <property type="entry name" value="PHOSPHATIDYLGLYCEROL LYSYLTRANSFERASE"/>
    <property type="match status" value="1"/>
</dbReference>
<dbReference type="InterPro" id="IPR024320">
    <property type="entry name" value="LPG_synthase_C"/>
</dbReference>
<accession>A0A1P8WMI0</accession>
<keyword evidence="2" id="KW-1003">Cell membrane</keyword>
<dbReference type="AlphaFoldDB" id="A0A1P8WMI0"/>
<keyword evidence="5" id="KW-0472">Membrane</keyword>
<dbReference type="RefSeq" id="WP_077026461.1">
    <property type="nucleotide sequence ID" value="NZ_CP017641.1"/>
</dbReference>
<evidence type="ECO:0000256" key="2">
    <source>
        <dbReference type="ARBA" id="ARBA00022475"/>
    </source>
</evidence>
<evidence type="ECO:0000259" key="6">
    <source>
        <dbReference type="Pfam" id="PF09924"/>
    </source>
</evidence>
<dbReference type="GO" id="GO:0016755">
    <property type="term" value="F:aminoacyltransferase activity"/>
    <property type="evidence" value="ECO:0007669"/>
    <property type="project" value="TreeGrafter"/>
</dbReference>
<dbReference type="PANTHER" id="PTHR34697:SF2">
    <property type="entry name" value="PHOSPHATIDYLGLYCEROL LYSYLTRANSFERASE"/>
    <property type="match status" value="1"/>
</dbReference>
<reference evidence="7 8" key="1">
    <citation type="journal article" date="2016" name="Front. Microbiol.">
        <title>Fuerstia marisgermanicae gen. nov., sp. nov., an Unusual Member of the Phylum Planctomycetes from the German Wadden Sea.</title>
        <authorList>
            <person name="Kohn T."/>
            <person name="Heuer A."/>
            <person name="Jogler M."/>
            <person name="Vollmers J."/>
            <person name="Boedeker C."/>
            <person name="Bunk B."/>
            <person name="Rast P."/>
            <person name="Borchert D."/>
            <person name="Glockner I."/>
            <person name="Freese H.M."/>
            <person name="Klenk H.P."/>
            <person name="Overmann J."/>
            <person name="Kaster A.K."/>
            <person name="Rohde M."/>
            <person name="Wiegand S."/>
            <person name="Jogler C."/>
        </authorList>
    </citation>
    <scope>NUCLEOTIDE SEQUENCE [LARGE SCALE GENOMIC DNA]</scope>
    <source>
        <strain evidence="7 8">NH11</strain>
    </source>
</reference>
<dbReference type="GO" id="GO:0055091">
    <property type="term" value="P:phospholipid homeostasis"/>
    <property type="evidence" value="ECO:0007669"/>
    <property type="project" value="TreeGrafter"/>
</dbReference>
<organism evidence="7 8">
    <name type="scientific">Fuerstiella marisgermanici</name>
    <dbReference type="NCBI Taxonomy" id="1891926"/>
    <lineage>
        <taxon>Bacteria</taxon>
        <taxon>Pseudomonadati</taxon>
        <taxon>Planctomycetota</taxon>
        <taxon>Planctomycetia</taxon>
        <taxon>Planctomycetales</taxon>
        <taxon>Planctomycetaceae</taxon>
        <taxon>Fuerstiella</taxon>
    </lineage>
</organism>
<dbReference type="Proteomes" id="UP000187735">
    <property type="component" value="Chromosome"/>
</dbReference>
<comment type="subcellular location">
    <subcellularLocation>
        <location evidence="1">Cell membrane</location>
        <topology evidence="1">Multi-pass membrane protein</topology>
    </subcellularLocation>
</comment>
<evidence type="ECO:0000256" key="3">
    <source>
        <dbReference type="ARBA" id="ARBA00022692"/>
    </source>
</evidence>
<keyword evidence="4" id="KW-1133">Transmembrane helix</keyword>
<evidence type="ECO:0000256" key="1">
    <source>
        <dbReference type="ARBA" id="ARBA00004651"/>
    </source>
</evidence>
<keyword evidence="7" id="KW-0030">Aminoacyl-tRNA synthetase</keyword>
<keyword evidence="3" id="KW-0812">Transmembrane</keyword>
<protein>
    <submittedName>
        <fullName evidence="7">Lysyl-tRNA synthetase</fullName>
    </submittedName>
</protein>
<evidence type="ECO:0000313" key="8">
    <source>
        <dbReference type="Proteomes" id="UP000187735"/>
    </source>
</evidence>
<proteinExistence type="predicted"/>